<dbReference type="InterPro" id="IPR041727">
    <property type="entry name" value="NAGK-C"/>
</dbReference>
<dbReference type="FunFam" id="3.40.1160.10:FF:000004">
    <property type="entry name" value="Acetylglutamate kinase"/>
    <property type="match status" value="1"/>
</dbReference>
<dbReference type="InterPro" id="IPR001057">
    <property type="entry name" value="Glu/AcGlu_kinase"/>
</dbReference>
<keyword evidence="2 9" id="KW-0055">Arginine biosynthesis</keyword>
<proteinExistence type="inferred from homology"/>
<dbReference type="SUPFAM" id="SSF53633">
    <property type="entry name" value="Carbamate kinase-like"/>
    <property type="match status" value="1"/>
</dbReference>
<feature type="binding site" evidence="9">
    <location>
        <begin position="65"/>
        <end position="66"/>
    </location>
    <ligand>
        <name>substrate</name>
    </ligand>
</feature>
<dbReference type="Pfam" id="PF00696">
    <property type="entry name" value="AA_kinase"/>
    <property type="match status" value="1"/>
</dbReference>
<dbReference type="RefSeq" id="WP_087357083.1">
    <property type="nucleotide sequence ID" value="NZ_AP031415.1"/>
</dbReference>
<keyword evidence="6 9" id="KW-0418">Kinase</keyword>
<dbReference type="InterPro" id="IPR004662">
    <property type="entry name" value="AcgluKinase_fam"/>
</dbReference>
<dbReference type="Gene3D" id="3.40.1160.10">
    <property type="entry name" value="Acetylglutamate kinase-like"/>
    <property type="match status" value="1"/>
</dbReference>
<comment type="catalytic activity">
    <reaction evidence="8 9">
        <text>N-acetyl-L-glutamate + ATP = N-acetyl-L-glutamyl 5-phosphate + ADP</text>
        <dbReference type="Rhea" id="RHEA:14629"/>
        <dbReference type="ChEBI" id="CHEBI:30616"/>
        <dbReference type="ChEBI" id="CHEBI:44337"/>
        <dbReference type="ChEBI" id="CHEBI:57936"/>
        <dbReference type="ChEBI" id="CHEBI:456216"/>
        <dbReference type="EC" id="2.7.2.8"/>
    </reaction>
</comment>
<name>A0A1Y4T4X9_9FIRM</name>
<comment type="subcellular location">
    <subcellularLocation>
        <location evidence="9">Cytoplasm</location>
    </subcellularLocation>
</comment>
<evidence type="ECO:0000256" key="8">
    <source>
        <dbReference type="ARBA" id="ARBA00048141"/>
    </source>
</evidence>
<organism evidence="11 12">
    <name type="scientific">Massilimicrobiota timonensis</name>
    <dbReference type="NCBI Taxonomy" id="1776392"/>
    <lineage>
        <taxon>Bacteria</taxon>
        <taxon>Bacillati</taxon>
        <taxon>Bacillota</taxon>
        <taxon>Erysipelotrichia</taxon>
        <taxon>Erysipelotrichales</taxon>
        <taxon>Erysipelotrichaceae</taxon>
        <taxon>Massilimicrobiota</taxon>
    </lineage>
</organism>
<evidence type="ECO:0000256" key="7">
    <source>
        <dbReference type="ARBA" id="ARBA00022840"/>
    </source>
</evidence>
<evidence type="ECO:0000259" key="10">
    <source>
        <dbReference type="Pfam" id="PF00696"/>
    </source>
</evidence>
<evidence type="ECO:0000256" key="5">
    <source>
        <dbReference type="ARBA" id="ARBA00022741"/>
    </source>
</evidence>
<dbReference type="PANTHER" id="PTHR23342:SF0">
    <property type="entry name" value="N-ACETYLGLUTAMATE SYNTHASE, MITOCHONDRIAL"/>
    <property type="match status" value="1"/>
</dbReference>
<dbReference type="EMBL" id="NFLJ01000003">
    <property type="protein sequence ID" value="OUQ36281.1"/>
    <property type="molecule type" value="Genomic_DNA"/>
</dbReference>
<evidence type="ECO:0000313" key="12">
    <source>
        <dbReference type="Proteomes" id="UP000195305"/>
    </source>
</evidence>
<keyword evidence="12" id="KW-1185">Reference proteome</keyword>
<dbReference type="NCBIfam" id="TIGR00761">
    <property type="entry name" value="argB"/>
    <property type="match status" value="1"/>
</dbReference>
<dbReference type="CDD" id="cd04250">
    <property type="entry name" value="AAK_NAGK-C"/>
    <property type="match status" value="1"/>
</dbReference>
<keyword evidence="4 9" id="KW-0808">Transferase</keyword>
<dbReference type="Proteomes" id="UP000195305">
    <property type="component" value="Unassembled WGS sequence"/>
</dbReference>
<feature type="site" description="Transition state stabilizer" evidence="9">
    <location>
        <position position="30"/>
    </location>
</feature>
<feature type="domain" description="Aspartate/glutamate/uridylate kinase" evidence="10">
    <location>
        <begin position="25"/>
        <end position="263"/>
    </location>
</feature>
<dbReference type="GO" id="GO:0003991">
    <property type="term" value="F:acetylglutamate kinase activity"/>
    <property type="evidence" value="ECO:0007669"/>
    <property type="project" value="UniProtKB-UniRule"/>
</dbReference>
<evidence type="ECO:0000256" key="1">
    <source>
        <dbReference type="ARBA" id="ARBA00004828"/>
    </source>
</evidence>
<dbReference type="OrthoDB" id="9803155at2"/>
<evidence type="ECO:0000256" key="6">
    <source>
        <dbReference type="ARBA" id="ARBA00022777"/>
    </source>
</evidence>
<protein>
    <recommendedName>
        <fullName evidence="9">Acetylglutamate kinase</fullName>
        <ecNumber evidence="9">2.7.2.8</ecNumber>
    </recommendedName>
    <alternativeName>
        <fullName evidence="9">N-acetyl-L-glutamate 5-phosphotransferase</fullName>
    </alternativeName>
    <alternativeName>
        <fullName evidence="9">NAG kinase</fullName>
        <shortName evidence="9">NAGK</shortName>
    </alternativeName>
</protein>
<comment type="caution">
    <text evidence="11">The sequence shown here is derived from an EMBL/GenBank/DDBJ whole genome shotgun (WGS) entry which is preliminary data.</text>
</comment>
<evidence type="ECO:0000256" key="9">
    <source>
        <dbReference type="HAMAP-Rule" id="MF_00082"/>
    </source>
</evidence>
<dbReference type="HAMAP" id="MF_00082">
    <property type="entry name" value="ArgB"/>
    <property type="match status" value="1"/>
</dbReference>
<reference evidence="11 12" key="1">
    <citation type="journal article" date="2018" name="BMC Genomics">
        <title>Whole genome sequencing and function prediction of 133 gut anaerobes isolated from chicken caecum in pure cultures.</title>
        <authorList>
            <person name="Medvecky M."/>
            <person name="Cejkova D."/>
            <person name="Polansky O."/>
            <person name="Karasova D."/>
            <person name="Kubasova T."/>
            <person name="Cizek A."/>
            <person name="Rychlik I."/>
        </authorList>
    </citation>
    <scope>NUCLEOTIDE SEQUENCE [LARGE SCALE GENOMIC DNA]</scope>
    <source>
        <strain evidence="11 12">An13</strain>
    </source>
</reference>
<dbReference type="EC" id="2.7.2.8" evidence="9"/>
<keyword evidence="7 9" id="KW-0067">ATP-binding</keyword>
<dbReference type="PRINTS" id="PR00474">
    <property type="entry name" value="GLU5KINASE"/>
</dbReference>
<accession>A0A1Y4T4X9</accession>
<evidence type="ECO:0000256" key="4">
    <source>
        <dbReference type="ARBA" id="ARBA00022679"/>
    </source>
</evidence>
<comment type="pathway">
    <text evidence="1 9">Amino-acid biosynthesis; L-arginine biosynthesis; N(2)-acetyl-L-ornithine from L-glutamate: step 2/4.</text>
</comment>
<gene>
    <name evidence="9" type="primary">argB</name>
    <name evidence="11" type="ORF">B5E75_01795</name>
</gene>
<dbReference type="PANTHER" id="PTHR23342">
    <property type="entry name" value="N-ACETYLGLUTAMATE SYNTHASE"/>
    <property type="match status" value="1"/>
</dbReference>
<sequence length="286" mass="31310">MNQNAIVKAEILSQALPYIQKYHDKIVVIKYGGNAMINEELKMNVIQDVVLLSEIGIKVILVHGGGPEINQTLKKMNKESQFIHGLRYTDEETMDVVQMVLAGKTNKDLVKLIMQKGGNAVGISGIDNQLIVAKKHECEDDLGYVGDIVKINAHIIMDLLDKGYIPVVSSVGLDEEGHTYNINADTAAAEIAAQVQAENMILVSDIPGLLMDKEDESTLIPLVHVYEVKGLTDKGIIGGGMIPKIECCVRAIRENVKKAVIIDGRIPHSILIEMLSKDGIGTMFTR</sequence>
<dbReference type="PIRSF" id="PIRSF000728">
    <property type="entry name" value="NAGK"/>
    <property type="match status" value="1"/>
</dbReference>
<keyword evidence="3 9" id="KW-0028">Amino-acid biosynthesis</keyword>
<dbReference type="InterPro" id="IPR001048">
    <property type="entry name" value="Asp/Glu/Uridylate_kinase"/>
</dbReference>
<dbReference type="GO" id="GO:0042450">
    <property type="term" value="P:L-arginine biosynthetic process via ornithine"/>
    <property type="evidence" value="ECO:0007669"/>
    <property type="project" value="UniProtKB-UniRule"/>
</dbReference>
<dbReference type="InterPro" id="IPR037528">
    <property type="entry name" value="ArgB"/>
</dbReference>
<dbReference type="InterPro" id="IPR036393">
    <property type="entry name" value="AceGlu_kinase-like_sf"/>
</dbReference>
<evidence type="ECO:0000256" key="3">
    <source>
        <dbReference type="ARBA" id="ARBA00022605"/>
    </source>
</evidence>
<evidence type="ECO:0000313" key="11">
    <source>
        <dbReference type="EMBL" id="OUQ36281.1"/>
    </source>
</evidence>
<feature type="site" description="Transition state stabilizer" evidence="9">
    <location>
        <position position="244"/>
    </location>
</feature>
<feature type="binding site" evidence="9">
    <location>
        <position position="87"/>
    </location>
    <ligand>
        <name>substrate</name>
    </ligand>
</feature>
<feature type="binding site" evidence="9">
    <location>
        <position position="181"/>
    </location>
    <ligand>
        <name>substrate</name>
    </ligand>
</feature>
<dbReference type="UniPathway" id="UPA00068">
    <property type="reaction ID" value="UER00107"/>
</dbReference>
<comment type="similarity">
    <text evidence="9">Belongs to the acetylglutamate kinase family. ArgB subfamily.</text>
</comment>
<keyword evidence="9" id="KW-0963">Cytoplasm</keyword>
<dbReference type="GO" id="GO:0005737">
    <property type="term" value="C:cytoplasm"/>
    <property type="evidence" value="ECO:0007669"/>
    <property type="project" value="UniProtKB-SubCell"/>
</dbReference>
<dbReference type="GO" id="GO:0005524">
    <property type="term" value="F:ATP binding"/>
    <property type="evidence" value="ECO:0007669"/>
    <property type="project" value="UniProtKB-UniRule"/>
</dbReference>
<dbReference type="AlphaFoldDB" id="A0A1Y4T4X9"/>
<comment type="function">
    <text evidence="9">Catalyzes the ATP-dependent phosphorylation of N-acetyl-L-glutamate.</text>
</comment>
<keyword evidence="5 9" id="KW-0547">Nucleotide-binding</keyword>
<evidence type="ECO:0000256" key="2">
    <source>
        <dbReference type="ARBA" id="ARBA00022571"/>
    </source>
</evidence>